<accession>A0A3L6T020</accession>
<evidence type="ECO:0000313" key="1">
    <source>
        <dbReference type="EMBL" id="RLN30072.1"/>
    </source>
</evidence>
<comment type="caution">
    <text evidence="1">The sequence shown here is derived from an EMBL/GenBank/DDBJ whole genome shotgun (WGS) entry which is preliminary data.</text>
</comment>
<organism evidence="1 2">
    <name type="scientific">Panicum miliaceum</name>
    <name type="common">Proso millet</name>
    <name type="synonym">Broomcorn millet</name>
    <dbReference type="NCBI Taxonomy" id="4540"/>
    <lineage>
        <taxon>Eukaryota</taxon>
        <taxon>Viridiplantae</taxon>
        <taxon>Streptophyta</taxon>
        <taxon>Embryophyta</taxon>
        <taxon>Tracheophyta</taxon>
        <taxon>Spermatophyta</taxon>
        <taxon>Magnoliopsida</taxon>
        <taxon>Liliopsida</taxon>
        <taxon>Poales</taxon>
        <taxon>Poaceae</taxon>
        <taxon>PACMAD clade</taxon>
        <taxon>Panicoideae</taxon>
        <taxon>Panicodae</taxon>
        <taxon>Paniceae</taxon>
        <taxon>Panicinae</taxon>
        <taxon>Panicum</taxon>
        <taxon>Panicum sect. Panicum</taxon>
    </lineage>
</organism>
<proteinExistence type="predicted"/>
<keyword evidence="2" id="KW-1185">Reference proteome</keyword>
<gene>
    <name evidence="1" type="ORF">C2845_PM05G05180</name>
</gene>
<reference evidence="2" key="1">
    <citation type="journal article" date="2019" name="Nat. Commun.">
        <title>The genome of broomcorn millet.</title>
        <authorList>
            <person name="Zou C."/>
            <person name="Miki D."/>
            <person name="Li D."/>
            <person name="Tang Q."/>
            <person name="Xiao L."/>
            <person name="Rajput S."/>
            <person name="Deng P."/>
            <person name="Jia W."/>
            <person name="Huang R."/>
            <person name="Zhang M."/>
            <person name="Sun Y."/>
            <person name="Hu J."/>
            <person name="Fu X."/>
            <person name="Schnable P.S."/>
            <person name="Li F."/>
            <person name="Zhang H."/>
            <person name="Feng B."/>
            <person name="Zhu X."/>
            <person name="Liu R."/>
            <person name="Schnable J.C."/>
            <person name="Zhu J.-K."/>
            <person name="Zhang H."/>
        </authorList>
    </citation>
    <scope>NUCLEOTIDE SEQUENCE [LARGE SCALE GENOMIC DNA]</scope>
</reference>
<dbReference type="Proteomes" id="UP000275267">
    <property type="component" value="Unassembled WGS sequence"/>
</dbReference>
<sequence length="187" mass="20546">MQYFGGLCCHVWGCNREKFNASNVIVQSSNKLSILLLCDGIETVPAKQQVHFSTQKNIEEAVVYKLSYIPKASYKHQGCLIQCAAANSCFRGGQLGIVDRQYDGVDIFYHNCCAGTDITSGSAVLNGRREIVGLNLVYSTGWTMALHLSAIKDAIVEIFPDIQDKTFAGIQEYLKAKGEVEANKANN</sequence>
<dbReference type="EMBL" id="PQIB02000003">
    <property type="protein sequence ID" value="RLN30072.1"/>
    <property type="molecule type" value="Genomic_DNA"/>
</dbReference>
<evidence type="ECO:0000313" key="2">
    <source>
        <dbReference type="Proteomes" id="UP000275267"/>
    </source>
</evidence>
<name>A0A3L6T020_PANMI</name>
<dbReference type="OrthoDB" id="691667at2759"/>
<protein>
    <submittedName>
        <fullName evidence="1">Uncharacterized protein</fullName>
    </submittedName>
</protein>
<dbReference type="AlphaFoldDB" id="A0A3L6T020"/>